<dbReference type="AlphaFoldDB" id="A0A5B9QHA4"/>
<dbReference type="Gene3D" id="3.40.50.1010">
    <property type="entry name" value="5'-nuclease"/>
    <property type="match status" value="1"/>
</dbReference>
<gene>
    <name evidence="2" type="ORF">Pr1d_46600</name>
</gene>
<dbReference type="InterPro" id="IPR029060">
    <property type="entry name" value="PIN-like_dom_sf"/>
</dbReference>
<organism evidence="2 3">
    <name type="scientific">Bythopirellula goksoeyrii</name>
    <dbReference type="NCBI Taxonomy" id="1400387"/>
    <lineage>
        <taxon>Bacteria</taxon>
        <taxon>Pseudomonadati</taxon>
        <taxon>Planctomycetota</taxon>
        <taxon>Planctomycetia</taxon>
        <taxon>Pirellulales</taxon>
        <taxon>Lacipirellulaceae</taxon>
        <taxon>Bythopirellula</taxon>
    </lineage>
</organism>
<evidence type="ECO:0000313" key="3">
    <source>
        <dbReference type="Proteomes" id="UP000323917"/>
    </source>
</evidence>
<proteinExistence type="predicted"/>
<dbReference type="CDD" id="cd09854">
    <property type="entry name" value="PIN_VapC-like"/>
    <property type="match status" value="1"/>
</dbReference>
<dbReference type="Proteomes" id="UP000323917">
    <property type="component" value="Chromosome"/>
</dbReference>
<protein>
    <recommendedName>
        <fullName evidence="1">PIN domain-containing protein</fullName>
    </recommendedName>
</protein>
<dbReference type="Pfam" id="PF01850">
    <property type="entry name" value="PIN"/>
    <property type="match status" value="1"/>
</dbReference>
<feature type="domain" description="PIN" evidence="1">
    <location>
        <begin position="8"/>
        <end position="118"/>
    </location>
</feature>
<sequence length="137" mass="15456">MGTNPRAYVDTSALIAFTDRSDSYHPLFSQLFSRPPALITTPLVIAEGHAWFLRRYDRQRGLQFLAMIEEMRPLSVLPIGPKEQAGAMILLRKFSDQDLTLADATGLHVMRTQRIKTCWSTDFHLGLTGISLVIHDT</sequence>
<keyword evidence="3" id="KW-1185">Reference proteome</keyword>
<dbReference type="InterPro" id="IPR002716">
    <property type="entry name" value="PIN_dom"/>
</dbReference>
<reference evidence="2 3" key="1">
    <citation type="submission" date="2019-08" db="EMBL/GenBank/DDBJ databases">
        <title>Deep-cultivation of Planctomycetes and their phenomic and genomic characterization uncovers novel biology.</title>
        <authorList>
            <person name="Wiegand S."/>
            <person name="Jogler M."/>
            <person name="Boedeker C."/>
            <person name="Pinto D."/>
            <person name="Vollmers J."/>
            <person name="Rivas-Marin E."/>
            <person name="Kohn T."/>
            <person name="Peeters S.H."/>
            <person name="Heuer A."/>
            <person name="Rast P."/>
            <person name="Oberbeckmann S."/>
            <person name="Bunk B."/>
            <person name="Jeske O."/>
            <person name="Meyerdierks A."/>
            <person name="Storesund J.E."/>
            <person name="Kallscheuer N."/>
            <person name="Luecker S."/>
            <person name="Lage O.M."/>
            <person name="Pohl T."/>
            <person name="Merkel B.J."/>
            <person name="Hornburger P."/>
            <person name="Mueller R.-W."/>
            <person name="Bruemmer F."/>
            <person name="Labrenz M."/>
            <person name="Spormann A.M."/>
            <person name="Op den Camp H."/>
            <person name="Overmann J."/>
            <person name="Amann R."/>
            <person name="Jetten M.S.M."/>
            <person name="Mascher T."/>
            <person name="Medema M.H."/>
            <person name="Devos D.P."/>
            <person name="Kaster A.-K."/>
            <person name="Ovreas L."/>
            <person name="Rohde M."/>
            <person name="Galperin M.Y."/>
            <person name="Jogler C."/>
        </authorList>
    </citation>
    <scope>NUCLEOTIDE SEQUENCE [LARGE SCALE GENOMIC DNA]</scope>
    <source>
        <strain evidence="2 3">Pr1d</strain>
    </source>
</reference>
<name>A0A5B9QHA4_9BACT</name>
<accession>A0A5B9QHA4</accession>
<dbReference type="SUPFAM" id="SSF88723">
    <property type="entry name" value="PIN domain-like"/>
    <property type="match status" value="1"/>
</dbReference>
<evidence type="ECO:0000313" key="2">
    <source>
        <dbReference type="EMBL" id="QEG37319.1"/>
    </source>
</evidence>
<dbReference type="KEGG" id="bgok:Pr1d_46600"/>
<dbReference type="EMBL" id="CP042913">
    <property type="protein sequence ID" value="QEG37319.1"/>
    <property type="molecule type" value="Genomic_DNA"/>
</dbReference>
<evidence type="ECO:0000259" key="1">
    <source>
        <dbReference type="Pfam" id="PF01850"/>
    </source>
</evidence>
<dbReference type="RefSeq" id="WP_168205421.1">
    <property type="nucleotide sequence ID" value="NZ_CP042913.1"/>
</dbReference>